<evidence type="ECO:0000313" key="2">
    <source>
        <dbReference type="Proteomes" id="UP000192656"/>
    </source>
</evidence>
<evidence type="ECO:0000313" key="1">
    <source>
        <dbReference type="EMBL" id="SMC57287.1"/>
    </source>
</evidence>
<proteinExistence type="predicted"/>
<reference evidence="1 2" key="1">
    <citation type="submission" date="2017-04" db="EMBL/GenBank/DDBJ databases">
        <authorList>
            <person name="Afonso C.L."/>
            <person name="Miller P.J."/>
            <person name="Scott M.A."/>
            <person name="Spackman E."/>
            <person name="Goraichik I."/>
            <person name="Dimitrov K.M."/>
            <person name="Suarez D.L."/>
            <person name="Swayne D.E."/>
        </authorList>
    </citation>
    <scope>NUCLEOTIDE SEQUENCE [LARGE SCALE GENOMIC DNA]</scope>
    <source>
        <strain evidence="1 2">CGMCC 1.10972</strain>
    </source>
</reference>
<dbReference type="EMBL" id="FWXR01000004">
    <property type="protein sequence ID" value="SMC57287.1"/>
    <property type="molecule type" value="Genomic_DNA"/>
</dbReference>
<name>A0A1W2A9D8_9HYPH</name>
<dbReference type="Gene3D" id="2.10.10.20">
    <property type="entry name" value="Carbohydrate-binding module superfamily 5/12"/>
    <property type="match status" value="1"/>
</dbReference>
<keyword evidence="2" id="KW-1185">Reference proteome</keyword>
<dbReference type="CDD" id="cd12215">
    <property type="entry name" value="ChiC_BD"/>
    <property type="match status" value="1"/>
</dbReference>
<sequence length="660" mass="72994">MRLFLAHIDDLDTAFDPSIHCDVANDEFRLQMTETEGQIVTLSIERRQSGLSLSGLGSASPRCVLISESPTGDALDAVLIARGRIVGLPDDLLSPTQTIEVECAPADIDDLLLEWCKDNLADGPETDFLFSDADPESVETYLLGRSGTLRVDPATHEISYVDDLVGETIHDLAGVLLVDGDAWSMPPGMYDPPSKEYRAEITCDWTQEASGKTDIGAWIGSISSMDPSFGGRIEQALSVSGAEGWSSAGVEAVQRRTTGMSVGGTYAVYSTTLKPLVAWETGPFAEYVQFRGERADGVLENTTLRGTYAVFTTTVKRWNVQYSYSQARQERVFASLEVPVWDTVFVREKDPEVLRLSLGDIFVSDKIHAWLEDTDYVAGDRVEHDGRYYEAVADHRSSEYFDERNPAGETRRSTYESAIVRSYESTWTYWIRVYPDDIPSRAATYKWFDTPRGQRCIEHALCRLRKTGRRNLRARHIVGNFLWEDVRDVSVADSISVVVPWDGGTTGRRITAKVVTIEREWDGDRAVARIEAGISLGTGETSESPLGDVYADDWSDPDYAGAPGLAIREIEYVTDADPASRPIRAERLRYGSYAVESVDVGNGANAQWSIMSGLKDPAQAPVLKPTYLDIRLKSLATSDVLTREIDIAARLNESPMGIAQ</sequence>
<accession>A0A1W2A9D8</accession>
<dbReference type="STRING" id="937218.SAMN06297251_10442"/>
<gene>
    <name evidence="1" type="ORF">SAMN06297251_10442</name>
</gene>
<dbReference type="AlphaFoldDB" id="A0A1W2A9D8"/>
<protein>
    <submittedName>
        <fullName evidence="1">Uncharacterized protein</fullName>
    </submittedName>
</protein>
<dbReference type="Proteomes" id="UP000192656">
    <property type="component" value="Unassembled WGS sequence"/>
</dbReference>
<organism evidence="1 2">
    <name type="scientific">Fulvimarina manganoxydans</name>
    <dbReference type="NCBI Taxonomy" id="937218"/>
    <lineage>
        <taxon>Bacteria</taxon>
        <taxon>Pseudomonadati</taxon>
        <taxon>Pseudomonadota</taxon>
        <taxon>Alphaproteobacteria</taxon>
        <taxon>Hyphomicrobiales</taxon>
        <taxon>Aurantimonadaceae</taxon>
        <taxon>Fulvimarina</taxon>
    </lineage>
</organism>